<dbReference type="KEGG" id="osg:BST96_05815"/>
<reference evidence="1 2" key="1">
    <citation type="submission" date="2016-11" db="EMBL/GenBank/DDBJ databases">
        <title>Trade-off between light-utilization and light-protection in marine flavobacteria.</title>
        <authorList>
            <person name="Kumagai Y."/>
        </authorList>
    </citation>
    <scope>NUCLEOTIDE SEQUENCE [LARGE SCALE GENOMIC DNA]</scope>
    <source>
        <strain evidence="1 2">NBRC 107125</strain>
    </source>
</reference>
<name>A0A1X9N7L1_9GAMM</name>
<proteinExistence type="predicted"/>
<dbReference type="RefSeq" id="WP_085757790.1">
    <property type="nucleotide sequence ID" value="NZ_CP019343.1"/>
</dbReference>
<dbReference type="OrthoDB" id="6386104at2"/>
<evidence type="ECO:0008006" key="3">
    <source>
        <dbReference type="Google" id="ProtNLM"/>
    </source>
</evidence>
<dbReference type="Proteomes" id="UP000193450">
    <property type="component" value="Chromosome"/>
</dbReference>
<sequence>MPVSFNWEDKKQLYISYTGTITGQEVLESQSAITDNYPFEDLRGIVLDVSQVKENLCVESDVVKVSAVAQAQAKTNPKIKNAIVLGANEESQAFTAYYQLLAESTGWDIEMFSSEQDARDWLG</sequence>
<dbReference type="AlphaFoldDB" id="A0A1X9N7L1"/>
<accession>A0A1X9N7L1</accession>
<evidence type="ECO:0000313" key="1">
    <source>
        <dbReference type="EMBL" id="ARN73676.1"/>
    </source>
</evidence>
<evidence type="ECO:0000313" key="2">
    <source>
        <dbReference type="Proteomes" id="UP000193450"/>
    </source>
</evidence>
<organism evidence="1 2">
    <name type="scientific">Oceanicoccus sagamiensis</name>
    <dbReference type="NCBI Taxonomy" id="716816"/>
    <lineage>
        <taxon>Bacteria</taxon>
        <taxon>Pseudomonadati</taxon>
        <taxon>Pseudomonadota</taxon>
        <taxon>Gammaproteobacteria</taxon>
        <taxon>Cellvibrionales</taxon>
        <taxon>Spongiibacteraceae</taxon>
        <taxon>Oceanicoccus</taxon>
    </lineage>
</organism>
<protein>
    <recommendedName>
        <fullName evidence="3">STAS/SEC14 domain-containing protein</fullName>
    </recommendedName>
</protein>
<gene>
    <name evidence="1" type="ORF">BST96_05815</name>
</gene>
<dbReference type="EMBL" id="CP019343">
    <property type="protein sequence ID" value="ARN73676.1"/>
    <property type="molecule type" value="Genomic_DNA"/>
</dbReference>
<dbReference type="STRING" id="716816.BST96_05815"/>
<keyword evidence="2" id="KW-1185">Reference proteome</keyword>